<feature type="non-terminal residue" evidence="4">
    <location>
        <position position="95"/>
    </location>
</feature>
<dbReference type="PROSITE" id="PS50011">
    <property type="entry name" value="PROTEIN_KINASE_DOM"/>
    <property type="match status" value="1"/>
</dbReference>
<keyword evidence="5" id="KW-1185">Reference proteome</keyword>
<dbReference type="GO" id="GO:0004674">
    <property type="term" value="F:protein serine/threonine kinase activity"/>
    <property type="evidence" value="ECO:0007669"/>
    <property type="project" value="TreeGrafter"/>
</dbReference>
<reference evidence="4 5" key="1">
    <citation type="submission" date="2019-01" db="EMBL/GenBank/DDBJ databases">
        <authorList>
            <person name="Sayadi A."/>
        </authorList>
    </citation>
    <scope>NUCLEOTIDE SEQUENCE [LARGE SCALE GENOMIC DNA]</scope>
</reference>
<dbReference type="InterPro" id="IPR011009">
    <property type="entry name" value="Kinase-like_dom_sf"/>
</dbReference>
<organism evidence="4 5">
    <name type="scientific">Callosobruchus maculatus</name>
    <name type="common">Southern cowpea weevil</name>
    <name type="synonym">Pulse bruchid</name>
    <dbReference type="NCBI Taxonomy" id="64391"/>
    <lineage>
        <taxon>Eukaryota</taxon>
        <taxon>Metazoa</taxon>
        <taxon>Ecdysozoa</taxon>
        <taxon>Arthropoda</taxon>
        <taxon>Hexapoda</taxon>
        <taxon>Insecta</taxon>
        <taxon>Pterygota</taxon>
        <taxon>Neoptera</taxon>
        <taxon>Endopterygota</taxon>
        <taxon>Coleoptera</taxon>
        <taxon>Polyphaga</taxon>
        <taxon>Cucujiformia</taxon>
        <taxon>Chrysomeloidea</taxon>
        <taxon>Chrysomelidae</taxon>
        <taxon>Bruchinae</taxon>
        <taxon>Bruchini</taxon>
        <taxon>Callosobruchus</taxon>
    </lineage>
</organism>
<dbReference type="Pfam" id="PF00069">
    <property type="entry name" value="Pkinase"/>
    <property type="match status" value="1"/>
</dbReference>
<evidence type="ECO:0000256" key="2">
    <source>
        <dbReference type="ARBA" id="ARBA00022840"/>
    </source>
</evidence>
<dbReference type="EMBL" id="CAACVG010006813">
    <property type="protein sequence ID" value="VEN41944.1"/>
    <property type="molecule type" value="Genomic_DNA"/>
</dbReference>
<dbReference type="OrthoDB" id="193931at2759"/>
<sequence>MDVSQIKEDYVIRNLYREARIMFKLNHPCIAALYQTMQRPDNIYYIVTELVSGGDLCGFVKSQRSGRLEERSTRAYGRQFASALCHMHSLGVVHR</sequence>
<evidence type="ECO:0000313" key="5">
    <source>
        <dbReference type="Proteomes" id="UP000410492"/>
    </source>
</evidence>
<name>A0A653C242_CALMS</name>
<dbReference type="InterPro" id="IPR000719">
    <property type="entry name" value="Prot_kinase_dom"/>
</dbReference>
<keyword evidence="2" id="KW-0067">ATP-binding</keyword>
<gene>
    <name evidence="4" type="ORF">CALMAC_LOCUS5598</name>
</gene>
<dbReference type="GO" id="GO:0005524">
    <property type="term" value="F:ATP binding"/>
    <property type="evidence" value="ECO:0007669"/>
    <property type="project" value="UniProtKB-KW"/>
</dbReference>
<accession>A0A653C242</accession>
<dbReference type="GO" id="GO:0035556">
    <property type="term" value="P:intracellular signal transduction"/>
    <property type="evidence" value="ECO:0007669"/>
    <property type="project" value="TreeGrafter"/>
</dbReference>
<dbReference type="AlphaFoldDB" id="A0A653C242"/>
<dbReference type="PANTHER" id="PTHR24346:SF30">
    <property type="entry name" value="MATERNAL EMBRYONIC LEUCINE ZIPPER KINASE"/>
    <property type="match status" value="1"/>
</dbReference>
<protein>
    <recommendedName>
        <fullName evidence="3">Protein kinase domain-containing protein</fullName>
    </recommendedName>
</protein>
<dbReference type="GO" id="GO:0005737">
    <property type="term" value="C:cytoplasm"/>
    <property type="evidence" value="ECO:0007669"/>
    <property type="project" value="TreeGrafter"/>
</dbReference>
<dbReference type="SUPFAM" id="SSF56112">
    <property type="entry name" value="Protein kinase-like (PK-like)"/>
    <property type="match status" value="1"/>
</dbReference>
<dbReference type="PANTHER" id="PTHR24346">
    <property type="entry name" value="MAP/MICROTUBULE AFFINITY-REGULATING KINASE"/>
    <property type="match status" value="1"/>
</dbReference>
<keyword evidence="1" id="KW-0547">Nucleotide-binding</keyword>
<evidence type="ECO:0000259" key="3">
    <source>
        <dbReference type="PROSITE" id="PS50011"/>
    </source>
</evidence>
<evidence type="ECO:0000313" key="4">
    <source>
        <dbReference type="EMBL" id="VEN41944.1"/>
    </source>
</evidence>
<feature type="domain" description="Protein kinase" evidence="3">
    <location>
        <begin position="1"/>
        <end position="95"/>
    </location>
</feature>
<dbReference type="Gene3D" id="1.10.510.10">
    <property type="entry name" value="Transferase(Phosphotransferase) domain 1"/>
    <property type="match status" value="1"/>
</dbReference>
<proteinExistence type="predicted"/>
<evidence type="ECO:0000256" key="1">
    <source>
        <dbReference type="ARBA" id="ARBA00022741"/>
    </source>
</evidence>
<dbReference type="Proteomes" id="UP000410492">
    <property type="component" value="Unassembled WGS sequence"/>
</dbReference>